<dbReference type="Pfam" id="PF01592">
    <property type="entry name" value="NifU_N"/>
    <property type="match status" value="1"/>
</dbReference>
<protein>
    <submittedName>
        <fullName evidence="2">Iron-sulfur cluster assembly scaffold protein</fullName>
    </submittedName>
</protein>
<dbReference type="EMBL" id="DRNO01000235">
    <property type="protein sequence ID" value="HFC03918.1"/>
    <property type="molecule type" value="Genomic_DNA"/>
</dbReference>
<proteinExistence type="predicted"/>
<dbReference type="GO" id="GO:0016226">
    <property type="term" value="P:iron-sulfur cluster assembly"/>
    <property type="evidence" value="ECO:0007669"/>
    <property type="project" value="InterPro"/>
</dbReference>
<dbReference type="SUPFAM" id="SSF82649">
    <property type="entry name" value="SufE/NifU"/>
    <property type="match status" value="1"/>
</dbReference>
<reference evidence="2" key="1">
    <citation type="journal article" date="2020" name="mSystems">
        <title>Genome- and Community-Level Interaction Insights into Carbon Utilization and Element Cycling Functions of Hydrothermarchaeota in Hydrothermal Sediment.</title>
        <authorList>
            <person name="Zhou Z."/>
            <person name="Liu Y."/>
            <person name="Xu W."/>
            <person name="Pan J."/>
            <person name="Luo Z.H."/>
            <person name="Li M."/>
        </authorList>
    </citation>
    <scope>NUCLEOTIDE SEQUENCE [LARGE SCALE GENOMIC DNA]</scope>
    <source>
        <strain evidence="2">HyVt-513</strain>
    </source>
</reference>
<dbReference type="GO" id="GO:0005506">
    <property type="term" value="F:iron ion binding"/>
    <property type="evidence" value="ECO:0007669"/>
    <property type="project" value="InterPro"/>
</dbReference>
<dbReference type="Proteomes" id="UP000885722">
    <property type="component" value="Unassembled WGS sequence"/>
</dbReference>
<dbReference type="Gene3D" id="3.90.1010.10">
    <property type="match status" value="1"/>
</dbReference>
<dbReference type="InterPro" id="IPR002871">
    <property type="entry name" value="NIF_FeS_clus_asmbl_NifU_N"/>
</dbReference>
<evidence type="ECO:0000313" key="2">
    <source>
        <dbReference type="EMBL" id="HFC03918.1"/>
    </source>
</evidence>
<name>A0A7V2SLG9_9BACT</name>
<dbReference type="GO" id="GO:0051536">
    <property type="term" value="F:iron-sulfur cluster binding"/>
    <property type="evidence" value="ECO:0007669"/>
    <property type="project" value="InterPro"/>
</dbReference>
<evidence type="ECO:0000259" key="1">
    <source>
        <dbReference type="Pfam" id="PF01592"/>
    </source>
</evidence>
<organism evidence="2">
    <name type="scientific">Nitratifractor salsuginis</name>
    <dbReference type="NCBI Taxonomy" id="269261"/>
    <lineage>
        <taxon>Bacteria</taxon>
        <taxon>Pseudomonadati</taxon>
        <taxon>Campylobacterota</taxon>
        <taxon>Epsilonproteobacteria</taxon>
        <taxon>Campylobacterales</taxon>
        <taxon>Sulfurovaceae</taxon>
        <taxon>Nitratifractor</taxon>
    </lineage>
</organism>
<comment type="caution">
    <text evidence="2">The sequence shown here is derived from an EMBL/GenBank/DDBJ whole genome shotgun (WGS) entry which is preliminary data.</text>
</comment>
<dbReference type="PANTHER" id="PTHR10093">
    <property type="entry name" value="IRON-SULFUR CLUSTER ASSEMBLY ENZYME NIFU HOMOLOG"/>
    <property type="match status" value="1"/>
</dbReference>
<accession>A0A7V2SLG9</accession>
<feature type="domain" description="NIF system FeS cluster assembly NifU N-terminal" evidence="1">
    <location>
        <begin position="7"/>
        <end position="128"/>
    </location>
</feature>
<sequence>MAIPVDDELIQHMANPHNYGSLEDADAIGIGENPDNGEKVIIYLKVDEGEGTPKIGEIRFQAIACMTTVVAGSIITKEAEDLSFEQGEELIAVTLGMLENVPPDQAACSEMVAVALQAAMDTYRAKKENPDIPAMVYKIEQSCNPEAANPAVQEKEER</sequence>
<dbReference type="AlphaFoldDB" id="A0A7V2SLG9"/>
<gene>
    <name evidence="2" type="ORF">ENJ74_03500</name>
</gene>